<feature type="compositionally biased region" description="Low complexity" evidence="1">
    <location>
        <begin position="57"/>
        <end position="69"/>
    </location>
</feature>
<dbReference type="InterPro" id="IPR007922">
    <property type="entry name" value="DciA-like"/>
</dbReference>
<reference evidence="3" key="1">
    <citation type="journal article" date="2019" name="Int. J. Syst. Evol. Microbiol.">
        <title>The Global Catalogue of Microorganisms (GCM) 10K type strain sequencing project: providing services to taxonomists for standard genome sequencing and annotation.</title>
        <authorList>
            <consortium name="The Broad Institute Genomics Platform"/>
            <consortium name="The Broad Institute Genome Sequencing Center for Infectious Disease"/>
            <person name="Wu L."/>
            <person name="Ma J."/>
        </authorList>
    </citation>
    <scope>NUCLEOTIDE SEQUENCE [LARGE SCALE GENOMIC DNA]</scope>
    <source>
        <strain evidence="3">JCM 3369</strain>
    </source>
</reference>
<keyword evidence="3" id="KW-1185">Reference proteome</keyword>
<feature type="compositionally biased region" description="Low complexity" evidence="1">
    <location>
        <begin position="40"/>
        <end position="49"/>
    </location>
</feature>
<feature type="compositionally biased region" description="Low complexity" evidence="1">
    <location>
        <begin position="21"/>
        <end position="33"/>
    </location>
</feature>
<sequence>MNDDPQDVHNSPRSAPREKGPSAADSASAADSPGAGGAMGSASGSTAAGGAPGGAATGSAATGGSPADGATGGGLTSGGPEGGAPGAAAGDASGGSAMGGSASSGGAMGDGAVGGGAEEAVPAKSGIELAREALAQAKADALKRGTMPGQGNKRKGARPARVREPGRGGDPKAFGSAIRELMATRGWEQRAAVGGVFGNWQGIVGPELAEHTKPERFEEGELTVVADSTTWATQLRLLSSNLVRRLNEELGQGTVRRVKVVGPSSGPRRAGAWRVR</sequence>
<dbReference type="Pfam" id="PF05258">
    <property type="entry name" value="DciA"/>
    <property type="match status" value="1"/>
</dbReference>
<protein>
    <submittedName>
        <fullName evidence="2">DUF721 domain-containing protein</fullName>
    </submittedName>
</protein>
<evidence type="ECO:0000313" key="2">
    <source>
        <dbReference type="EMBL" id="MFC6883625.1"/>
    </source>
</evidence>
<dbReference type="EMBL" id="JBHSXS010000020">
    <property type="protein sequence ID" value="MFC6883625.1"/>
    <property type="molecule type" value="Genomic_DNA"/>
</dbReference>
<feature type="compositionally biased region" description="Gly residues" evidence="1">
    <location>
        <begin position="70"/>
        <end position="85"/>
    </location>
</feature>
<comment type="caution">
    <text evidence="2">The sequence shown here is derived from an EMBL/GenBank/DDBJ whole genome shotgun (WGS) entry which is preliminary data.</text>
</comment>
<organism evidence="2 3">
    <name type="scientific">Actinomadura yumaensis</name>
    <dbReference type="NCBI Taxonomy" id="111807"/>
    <lineage>
        <taxon>Bacteria</taxon>
        <taxon>Bacillati</taxon>
        <taxon>Actinomycetota</taxon>
        <taxon>Actinomycetes</taxon>
        <taxon>Streptosporangiales</taxon>
        <taxon>Thermomonosporaceae</taxon>
        <taxon>Actinomadura</taxon>
    </lineage>
</organism>
<feature type="compositionally biased region" description="Basic and acidic residues" evidence="1">
    <location>
        <begin position="161"/>
        <end position="170"/>
    </location>
</feature>
<dbReference type="PANTHER" id="PTHR36456">
    <property type="entry name" value="UPF0232 PROTEIN SCO3875"/>
    <property type="match status" value="1"/>
</dbReference>
<gene>
    <name evidence="2" type="ORF">ACFQKB_27970</name>
</gene>
<evidence type="ECO:0000313" key="3">
    <source>
        <dbReference type="Proteomes" id="UP001596380"/>
    </source>
</evidence>
<dbReference type="Proteomes" id="UP001596380">
    <property type="component" value="Unassembled WGS sequence"/>
</dbReference>
<dbReference type="RefSeq" id="WP_378063691.1">
    <property type="nucleotide sequence ID" value="NZ_JBHSXS010000020.1"/>
</dbReference>
<evidence type="ECO:0000256" key="1">
    <source>
        <dbReference type="SAM" id="MobiDB-lite"/>
    </source>
</evidence>
<proteinExistence type="predicted"/>
<feature type="region of interest" description="Disordered" evidence="1">
    <location>
        <begin position="141"/>
        <end position="174"/>
    </location>
</feature>
<dbReference type="PANTHER" id="PTHR36456:SF1">
    <property type="entry name" value="UPF0232 PROTEIN SCO3875"/>
    <property type="match status" value="1"/>
</dbReference>
<feature type="compositionally biased region" description="Gly residues" evidence="1">
    <location>
        <begin position="92"/>
        <end position="117"/>
    </location>
</feature>
<accession>A0ABW2CTE6</accession>
<name>A0ABW2CTE6_9ACTN</name>
<feature type="region of interest" description="Disordered" evidence="1">
    <location>
        <begin position="1"/>
        <end position="118"/>
    </location>
</feature>